<feature type="compositionally biased region" description="Basic and acidic residues" evidence="1">
    <location>
        <begin position="536"/>
        <end position="551"/>
    </location>
</feature>
<feature type="region of interest" description="Disordered" evidence="1">
    <location>
        <begin position="535"/>
        <end position="554"/>
    </location>
</feature>
<dbReference type="EMBL" id="JAGDFL010000064">
    <property type="protein sequence ID" value="KAG7399066.1"/>
    <property type="molecule type" value="Genomic_DNA"/>
</dbReference>
<proteinExistence type="predicted"/>
<feature type="compositionally biased region" description="Basic and acidic residues" evidence="1">
    <location>
        <begin position="136"/>
        <end position="152"/>
    </location>
</feature>
<feature type="compositionally biased region" description="Polar residues" evidence="1">
    <location>
        <begin position="421"/>
        <end position="440"/>
    </location>
</feature>
<dbReference type="OrthoDB" id="129444at2759"/>
<dbReference type="AlphaFoldDB" id="A0A8T1X043"/>
<feature type="region of interest" description="Disordered" evidence="1">
    <location>
        <begin position="120"/>
        <end position="182"/>
    </location>
</feature>
<feature type="region of interest" description="Disordered" evidence="1">
    <location>
        <begin position="194"/>
        <end position="386"/>
    </location>
</feature>
<evidence type="ECO:0000256" key="1">
    <source>
        <dbReference type="SAM" id="MobiDB-lite"/>
    </source>
</evidence>
<feature type="compositionally biased region" description="Basic residues" evidence="1">
    <location>
        <begin position="209"/>
        <end position="220"/>
    </location>
</feature>
<feature type="compositionally biased region" description="Polar residues" evidence="1">
    <location>
        <begin position="123"/>
        <end position="135"/>
    </location>
</feature>
<feature type="compositionally biased region" description="Acidic residues" evidence="1">
    <location>
        <begin position="194"/>
        <end position="203"/>
    </location>
</feature>
<dbReference type="Proteomes" id="UP000693981">
    <property type="component" value="Unassembled WGS sequence"/>
</dbReference>
<feature type="compositionally biased region" description="Basic and acidic residues" evidence="1">
    <location>
        <begin position="319"/>
        <end position="334"/>
    </location>
</feature>
<feature type="region of interest" description="Disordered" evidence="1">
    <location>
        <begin position="418"/>
        <end position="482"/>
    </location>
</feature>
<organism evidence="2 3">
    <name type="scientific">Phytophthora boehmeriae</name>
    <dbReference type="NCBI Taxonomy" id="109152"/>
    <lineage>
        <taxon>Eukaryota</taxon>
        <taxon>Sar</taxon>
        <taxon>Stramenopiles</taxon>
        <taxon>Oomycota</taxon>
        <taxon>Peronosporomycetes</taxon>
        <taxon>Peronosporales</taxon>
        <taxon>Peronosporaceae</taxon>
        <taxon>Phytophthora</taxon>
    </lineage>
</organism>
<feature type="compositionally biased region" description="Basic and acidic residues" evidence="1">
    <location>
        <begin position="162"/>
        <end position="182"/>
    </location>
</feature>
<feature type="compositionally biased region" description="Polar residues" evidence="1">
    <location>
        <begin position="337"/>
        <end position="371"/>
    </location>
</feature>
<feature type="compositionally biased region" description="Polar residues" evidence="1">
    <location>
        <begin position="257"/>
        <end position="266"/>
    </location>
</feature>
<keyword evidence="3" id="KW-1185">Reference proteome</keyword>
<evidence type="ECO:0000313" key="3">
    <source>
        <dbReference type="Proteomes" id="UP000693981"/>
    </source>
</evidence>
<evidence type="ECO:0000313" key="2">
    <source>
        <dbReference type="EMBL" id="KAG7399066.1"/>
    </source>
</evidence>
<gene>
    <name evidence="2" type="ORF">PHYBOEH_009844</name>
</gene>
<comment type="caution">
    <text evidence="2">The sequence shown here is derived from an EMBL/GenBank/DDBJ whole genome shotgun (WGS) entry which is preliminary data.</text>
</comment>
<accession>A0A8T1X043</accession>
<sequence length="652" mass="73197">MDERDVMVSWLEQGDNFSRAMHLPASSDTTQVKQANERVWIELEMAVNAAIPSARWTPEIAFQSVGECVMQYLKAANEAKRPDFKVSGADKRRGIHSIQEKLEDKCRHFARLAKLHAPKNAGNIFQKSSKNSQTSGEKDQQMAKEKKQEQPPKADSIVPESDESKENESVEMKLTRQGDKKIVKSAEKFALVTADDDEEEDEAFPVRPPVKRPMKAMRKSPKSDEDDGAPWLRRKLRRVTRYVESEKESGEEVSLSASTTRSVPSETSRRRFRIDSLGILKKMEQSSDSDEPLARTRSRHKSQSQHGTPRANASRRVTRSSDGEEKSNDVDAKPMRTTRSSTSAEFRSRVGTDQQDTLKQVERSPSSTEKTSSIEKATRPDVSVAQPVQVVNSTNNGHQATVDAKDVLNGNVSRAEVSAHLPTQTTASSTAFDESNQDITGKQHASRPVDRRLENGRPSATESTRVGTRSARAEEQQGHLGSDALRSAIAQVVSQRQQLMNSRTTLASNVRIRPSGLPSESEEVYEDESLAVRLTPAEHHSDTERKGRLDSLARGFRPPLLNSNAMDGKQDLQRKRAYLRAKQLAFEQVKWHSENELQNREVSLLRREMEAREMLAHKELKLKQLRIRAEIMQPMILAGASVVEIAEQLKLL</sequence>
<feature type="compositionally biased region" description="Basic and acidic residues" evidence="1">
    <location>
        <begin position="241"/>
        <end position="250"/>
    </location>
</feature>
<feature type="compositionally biased region" description="Polar residues" evidence="1">
    <location>
        <begin position="458"/>
        <end position="467"/>
    </location>
</feature>
<reference evidence="2" key="1">
    <citation type="submission" date="2021-02" db="EMBL/GenBank/DDBJ databases">
        <authorList>
            <person name="Palmer J.M."/>
        </authorList>
    </citation>
    <scope>NUCLEOTIDE SEQUENCE</scope>
    <source>
        <strain evidence="2">SCRP23</strain>
    </source>
</reference>
<name>A0A8T1X043_9STRA</name>
<protein>
    <submittedName>
        <fullName evidence="2">Uncharacterized protein</fullName>
    </submittedName>
</protein>